<dbReference type="OrthoDB" id="513964at2"/>
<name>K9WXT2_9NOST</name>
<dbReference type="KEGG" id="csg:Cylst_2405"/>
<sequence>MRKILTTCFLTTVSLAFSPLILVSANNVNGNQQELKQTNRRNPNEIPFKVCGESNTWKRPTAAEQRKHLQSLSRYSPAEIEQLGGNYWKFNIFSFINYPGGSGSFDLINRTGLWQLKNPTRPVRCDNYIAELNAKKIAGVWVFSHKIVNIEWVGGRYVMQVKQTKQGAQVIQFPRRETLQTLPLTVVNQNGKKVAVLAD</sequence>
<reference evidence="2 3" key="1">
    <citation type="submission" date="2012-06" db="EMBL/GenBank/DDBJ databases">
        <title>Finished chromosome of genome of Cylindrospermum stagnale PCC 7417.</title>
        <authorList>
            <consortium name="US DOE Joint Genome Institute"/>
            <person name="Gugger M."/>
            <person name="Coursin T."/>
            <person name="Rippka R."/>
            <person name="Tandeau De Marsac N."/>
            <person name="Huntemann M."/>
            <person name="Wei C.-L."/>
            <person name="Han J."/>
            <person name="Detter J.C."/>
            <person name="Han C."/>
            <person name="Tapia R."/>
            <person name="Chen A."/>
            <person name="Kyrpides N."/>
            <person name="Mavromatis K."/>
            <person name="Markowitz V."/>
            <person name="Szeto E."/>
            <person name="Ivanova N."/>
            <person name="Pagani I."/>
            <person name="Pati A."/>
            <person name="Goodwin L."/>
            <person name="Nordberg H.P."/>
            <person name="Cantor M.N."/>
            <person name="Hua S.X."/>
            <person name="Woyke T."/>
            <person name="Kerfeld C.A."/>
        </authorList>
    </citation>
    <scope>NUCLEOTIDE SEQUENCE [LARGE SCALE GENOMIC DNA]</scope>
    <source>
        <strain evidence="2 3">PCC 7417</strain>
    </source>
</reference>
<protein>
    <submittedName>
        <fullName evidence="2">Uncharacterized protein</fullName>
    </submittedName>
</protein>
<dbReference type="Proteomes" id="UP000010475">
    <property type="component" value="Chromosome"/>
</dbReference>
<dbReference type="eggNOG" id="ENOG5032FZZ">
    <property type="taxonomic scope" value="Bacteria"/>
</dbReference>
<keyword evidence="3" id="KW-1185">Reference proteome</keyword>
<feature type="chain" id="PRO_5003937615" evidence="1">
    <location>
        <begin position="26"/>
        <end position="199"/>
    </location>
</feature>
<dbReference type="EMBL" id="CP003642">
    <property type="protein sequence ID" value="AFZ24624.1"/>
    <property type="molecule type" value="Genomic_DNA"/>
</dbReference>
<feature type="signal peptide" evidence="1">
    <location>
        <begin position="1"/>
        <end position="25"/>
    </location>
</feature>
<proteinExistence type="predicted"/>
<gene>
    <name evidence="2" type="ORF">Cylst_2405</name>
</gene>
<accession>K9WXT2</accession>
<evidence type="ECO:0000256" key="1">
    <source>
        <dbReference type="SAM" id="SignalP"/>
    </source>
</evidence>
<dbReference type="HOGENOM" id="CLU_1370201_0_0_3"/>
<evidence type="ECO:0000313" key="3">
    <source>
        <dbReference type="Proteomes" id="UP000010475"/>
    </source>
</evidence>
<keyword evidence="1" id="KW-0732">Signal</keyword>
<dbReference type="AlphaFoldDB" id="K9WXT2"/>
<evidence type="ECO:0000313" key="2">
    <source>
        <dbReference type="EMBL" id="AFZ24624.1"/>
    </source>
</evidence>
<organism evidence="2 3">
    <name type="scientific">Cylindrospermum stagnale PCC 7417</name>
    <dbReference type="NCBI Taxonomy" id="56107"/>
    <lineage>
        <taxon>Bacteria</taxon>
        <taxon>Bacillati</taxon>
        <taxon>Cyanobacteriota</taxon>
        <taxon>Cyanophyceae</taxon>
        <taxon>Nostocales</taxon>
        <taxon>Nostocaceae</taxon>
        <taxon>Cylindrospermum</taxon>
    </lineage>
</organism>
<dbReference type="RefSeq" id="WP_015207878.1">
    <property type="nucleotide sequence ID" value="NC_019757.1"/>
</dbReference>